<sequence length="539" mass="62614">MKAIIFQSLLFHLWSYHNLELVHLANSVFHLSLNATDQYHSLFKFDVVPWSDFEKDLIWVLDQVSNELLWFANNCPPSPFFMQIVGAENTQEENNTQISLNATIEKNGFSRYSVISASRKYDSEVDKGLTWCLTTENLVNNSTNPRIDPELLILNSQIKNIRNRLQEQPFEYDTNCWFHAIESSLEPQNEALQPSLLQQEFFNDDTRNESTDKARLDCIRNHSGSMSDAFETCEYLIHGTRQFSSTQSENETAQYILNLTRDADTLTELDAWGCGRPEKILPSLKTRVEDTREVALASIERMEDVISQFALHNIGEKITDEAHGTRSGKCPSYVNCRLDRVSKTLRFLREIAIPRLADQLVRIELASPLIEELRSKRQAIIGYLELLEKQQSWIHLARSRSGWRKWVWRMTGLTLYERQRMVFPPFETIANETRNANQWVTDLKWHHSRIKQELSGTIHRAKRRSDNTSSVLRGSLSFATSATHIGCELRIVSRWNLEDKGQREDGYASTGNYCFLQYCGVSKIVRESSWQRLRRWMSQ</sequence>
<evidence type="ECO:0000313" key="1">
    <source>
        <dbReference type="EMBL" id="VUC29312.1"/>
    </source>
</evidence>
<organism evidence="1 2">
    <name type="scientific">Bionectria ochroleuca</name>
    <name type="common">Gliocladium roseum</name>
    <dbReference type="NCBI Taxonomy" id="29856"/>
    <lineage>
        <taxon>Eukaryota</taxon>
        <taxon>Fungi</taxon>
        <taxon>Dikarya</taxon>
        <taxon>Ascomycota</taxon>
        <taxon>Pezizomycotina</taxon>
        <taxon>Sordariomycetes</taxon>
        <taxon>Hypocreomycetidae</taxon>
        <taxon>Hypocreales</taxon>
        <taxon>Bionectriaceae</taxon>
        <taxon>Clonostachys</taxon>
    </lineage>
</organism>
<comment type="caution">
    <text evidence="1">The sequence shown here is derived from an EMBL/GenBank/DDBJ whole genome shotgun (WGS) entry which is preliminary data.</text>
</comment>
<keyword evidence="2" id="KW-1185">Reference proteome</keyword>
<dbReference type="EMBL" id="CABFNS010000798">
    <property type="protein sequence ID" value="VUC29312.1"/>
    <property type="molecule type" value="Genomic_DNA"/>
</dbReference>
<name>A0ABY6UH27_BIOOC</name>
<dbReference type="Proteomes" id="UP000766486">
    <property type="component" value="Unassembled WGS sequence"/>
</dbReference>
<reference evidence="1 2" key="1">
    <citation type="submission" date="2019-06" db="EMBL/GenBank/DDBJ databases">
        <authorList>
            <person name="Broberg M."/>
        </authorList>
    </citation>
    <scope>NUCLEOTIDE SEQUENCE [LARGE SCALE GENOMIC DNA]</scope>
</reference>
<proteinExistence type="predicted"/>
<evidence type="ECO:0000313" key="2">
    <source>
        <dbReference type="Proteomes" id="UP000766486"/>
    </source>
</evidence>
<gene>
    <name evidence="1" type="ORF">CLO192961_LOCUS252366</name>
</gene>
<protein>
    <submittedName>
        <fullName evidence="1">Uncharacterized protein</fullName>
    </submittedName>
</protein>
<accession>A0ABY6UH27</accession>